<name>A0A1B9XX80_9FLAO</name>
<gene>
    <name evidence="1" type="ORF">BA195_10900</name>
</gene>
<accession>A0A1B9XX80</accession>
<proteinExistence type="predicted"/>
<comment type="caution">
    <text evidence="1">The sequence shown here is derived from an EMBL/GenBank/DDBJ whole genome shotgun (WGS) entry which is preliminary data.</text>
</comment>
<protein>
    <submittedName>
        <fullName evidence="1">Uncharacterized protein</fullName>
    </submittedName>
</protein>
<dbReference type="Proteomes" id="UP000093186">
    <property type="component" value="Unassembled WGS sequence"/>
</dbReference>
<evidence type="ECO:0000313" key="1">
    <source>
        <dbReference type="EMBL" id="OCK42129.1"/>
    </source>
</evidence>
<organism evidence="1 2">
    <name type="scientific">Tenacibaculum soleae</name>
    <dbReference type="NCBI Taxonomy" id="447689"/>
    <lineage>
        <taxon>Bacteria</taxon>
        <taxon>Pseudomonadati</taxon>
        <taxon>Bacteroidota</taxon>
        <taxon>Flavobacteriia</taxon>
        <taxon>Flavobacteriales</taxon>
        <taxon>Flavobacteriaceae</taxon>
        <taxon>Tenacibaculum</taxon>
    </lineage>
</organism>
<reference evidence="1 2" key="1">
    <citation type="submission" date="2016-06" db="EMBL/GenBank/DDBJ databases">
        <title>Draft Genome Sequence of Tenacibaculum soleae UCD-KL19.</title>
        <authorList>
            <person name="Eisen J.A."/>
            <person name="Coil D.A."/>
            <person name="Lujan K.M."/>
        </authorList>
    </citation>
    <scope>NUCLEOTIDE SEQUENCE [LARGE SCALE GENOMIC DNA]</scope>
    <source>
        <strain evidence="1 2">UCD-KL19</strain>
    </source>
</reference>
<dbReference type="EMBL" id="MAKX01000024">
    <property type="protein sequence ID" value="OCK42129.1"/>
    <property type="molecule type" value="Genomic_DNA"/>
</dbReference>
<keyword evidence="2" id="KW-1185">Reference proteome</keyword>
<evidence type="ECO:0000313" key="2">
    <source>
        <dbReference type="Proteomes" id="UP000093186"/>
    </source>
</evidence>
<sequence length="206" mass="24320">MYLKKTLSQRKIWFVLILIINTNIVFCQKNKKENNLIKTRKKTIIKIANTILKNKYPALKINLSSYEITAWANKNDTLVYYNKTLKFIPLGYKRECFNYNFTVNIITKEIPYFDISGTSKFYTPTKQDIEKINFIKKIITLKPGFDNEVFEGHNKYIISTSNDIYFIIYHIDKVTGKEIPQSFIQGNWEPNPFLIKDIDPLIKIVK</sequence>
<dbReference type="AlphaFoldDB" id="A0A1B9XX80"/>